<organism evidence="4 5">
    <name type="scientific">Romboutsia weinsteinii</name>
    <dbReference type="NCBI Taxonomy" id="2020949"/>
    <lineage>
        <taxon>Bacteria</taxon>
        <taxon>Bacillati</taxon>
        <taxon>Bacillota</taxon>
        <taxon>Clostridia</taxon>
        <taxon>Peptostreptococcales</taxon>
        <taxon>Peptostreptococcaceae</taxon>
        <taxon>Romboutsia</taxon>
    </lineage>
</organism>
<feature type="coiled-coil region" evidence="1">
    <location>
        <begin position="146"/>
        <end position="197"/>
    </location>
</feature>
<accession>A0A371J0X4</accession>
<dbReference type="EMBL" id="NOJY02000029">
    <property type="protein sequence ID" value="RDY26363.1"/>
    <property type="molecule type" value="Genomic_DNA"/>
</dbReference>
<feature type="domain" description="RND related beta-barrel" evidence="2">
    <location>
        <begin position="259"/>
        <end position="328"/>
    </location>
</feature>
<evidence type="ECO:0008006" key="6">
    <source>
        <dbReference type="Google" id="ProtNLM"/>
    </source>
</evidence>
<keyword evidence="5" id="KW-1185">Reference proteome</keyword>
<evidence type="ECO:0000313" key="5">
    <source>
        <dbReference type="Proteomes" id="UP000215694"/>
    </source>
</evidence>
<dbReference type="AlphaFoldDB" id="A0A371J0X4"/>
<dbReference type="InterPro" id="IPR058709">
    <property type="entry name" value="BSH_RND-rel"/>
</dbReference>
<comment type="caution">
    <text evidence="4">The sequence shown here is derived from an EMBL/GenBank/DDBJ whole genome shotgun (WGS) entry which is preliminary data.</text>
</comment>
<dbReference type="InterPro" id="IPR058729">
    <property type="entry name" value="Beta-barrel_RND-rel"/>
</dbReference>
<evidence type="ECO:0000256" key="1">
    <source>
        <dbReference type="SAM" id="Coils"/>
    </source>
</evidence>
<evidence type="ECO:0000259" key="3">
    <source>
        <dbReference type="Pfam" id="PF26018"/>
    </source>
</evidence>
<protein>
    <recommendedName>
        <fullName evidence="6">HlyD family efflux transporter periplasmic adaptor subunit</fullName>
    </recommendedName>
</protein>
<name>A0A371J0X4_9FIRM</name>
<dbReference type="Pfam" id="PF26018">
    <property type="entry name" value="BSH_RND_rel"/>
    <property type="match status" value="1"/>
</dbReference>
<evidence type="ECO:0000259" key="2">
    <source>
        <dbReference type="Pfam" id="PF26011"/>
    </source>
</evidence>
<dbReference type="OrthoDB" id="1834786at2"/>
<feature type="domain" description="RND related barrel-sandwich hybrid" evidence="3">
    <location>
        <begin position="55"/>
        <end position="254"/>
    </location>
</feature>
<dbReference type="Proteomes" id="UP000215694">
    <property type="component" value="Unassembled WGS sequence"/>
</dbReference>
<dbReference type="RefSeq" id="WP_094366442.1">
    <property type="nucleotide sequence ID" value="NZ_NOJY02000029.1"/>
</dbReference>
<evidence type="ECO:0000313" key="4">
    <source>
        <dbReference type="EMBL" id="RDY26363.1"/>
    </source>
</evidence>
<reference evidence="4 5" key="1">
    <citation type="journal article" date="2017" name="Genome Announc.">
        <title>Draft Genome Sequence of Romboutsia weinsteinii sp. nov. Strain CCRI-19649(T) Isolated from Surface Water.</title>
        <authorList>
            <person name="Maheux A.F."/>
            <person name="Boudreau D.K."/>
            <person name="Berube E."/>
            <person name="Boissinot M."/>
            <person name="Cantin P."/>
            <person name="Raymond F."/>
            <person name="Corbeil J."/>
            <person name="Omar R.F."/>
            <person name="Bergeron M.G."/>
        </authorList>
    </citation>
    <scope>NUCLEOTIDE SEQUENCE [LARGE SCALE GENOMIC DNA]</scope>
    <source>
        <strain evidence="4 5">CCRI-19649</strain>
    </source>
</reference>
<gene>
    <name evidence="4" type="ORF">CHL78_013980</name>
</gene>
<dbReference type="Pfam" id="PF26011">
    <property type="entry name" value="Beta-barrel_RND_rel"/>
    <property type="match status" value="1"/>
</dbReference>
<proteinExistence type="predicted"/>
<keyword evidence="1" id="KW-0175">Coiled coil</keyword>
<sequence>MRKIKYSNLLLLGVFIYISFHLVISLISKNIEVATLENEKFEAKIKTKGLIIREEHIVKSNSKGSLDLLVEEGERIKKSQEVAKVYRNNISSNIDNDIEALNTEIDKLKNGESNISKSEIIKLNKDIDNISNKVQSGLLYNSYSVVSENKDNLNSLIDERNRLLNNDIDSKRLETKEKQKEILNKNLEKNVSNLSSEISGIVSFKFDGNEDKYSYDKIDNLTKDDINKAENKFTVANEKGDAVNENEPVIRVINNYSTYVALYVNDKEAKNFEQDKSIILRFNDQNTEANVFKMYKDGENNVIILKITNQNIAIYDTRVEEFDIIYKQVEGLKIAKSAIDVVDDKQGVYVVDEESQKVNFVELDGIVYENDDYVFVDYYTNNINGINSVDLYDRIILKPNSINKNMRIE</sequence>